<evidence type="ECO:0000256" key="4">
    <source>
        <dbReference type="ARBA" id="ARBA00022989"/>
    </source>
</evidence>
<dbReference type="SUPFAM" id="SSF48652">
    <property type="entry name" value="Tetraspanin"/>
    <property type="match status" value="1"/>
</dbReference>
<dbReference type="GO" id="GO:0005886">
    <property type="term" value="C:plasma membrane"/>
    <property type="evidence" value="ECO:0007669"/>
    <property type="project" value="TreeGrafter"/>
</dbReference>
<accession>A0A8C3I7Z7</accession>
<evidence type="ECO:0000256" key="5">
    <source>
        <dbReference type="ARBA" id="ARBA00023136"/>
    </source>
</evidence>
<comment type="subcellular location">
    <subcellularLocation>
        <location evidence="1">Membrane</location>
        <topology evidence="1">Multi-pass membrane protein</topology>
    </subcellularLocation>
</comment>
<evidence type="ECO:0000256" key="6">
    <source>
        <dbReference type="SAM" id="MobiDB-lite"/>
    </source>
</evidence>
<evidence type="ECO:0000256" key="3">
    <source>
        <dbReference type="ARBA" id="ARBA00022692"/>
    </source>
</evidence>
<keyword evidence="5 7" id="KW-0472">Membrane</keyword>
<keyword evidence="9" id="KW-1185">Reference proteome</keyword>
<organism evidence="8 9">
    <name type="scientific">Chrysemys picta bellii</name>
    <name type="common">Western painted turtle</name>
    <name type="synonym">Emys bellii</name>
    <dbReference type="NCBI Taxonomy" id="8478"/>
    <lineage>
        <taxon>Eukaryota</taxon>
        <taxon>Metazoa</taxon>
        <taxon>Chordata</taxon>
        <taxon>Craniata</taxon>
        <taxon>Vertebrata</taxon>
        <taxon>Euteleostomi</taxon>
        <taxon>Archelosauria</taxon>
        <taxon>Testudinata</taxon>
        <taxon>Testudines</taxon>
        <taxon>Cryptodira</taxon>
        <taxon>Durocryptodira</taxon>
        <taxon>Testudinoidea</taxon>
        <taxon>Emydidae</taxon>
        <taxon>Chrysemys</taxon>
    </lineage>
</organism>
<dbReference type="PRINTS" id="PR00259">
    <property type="entry name" value="TMFOUR"/>
</dbReference>
<comment type="similarity">
    <text evidence="2">Belongs to the tetraspanin (TM4SF) family.</text>
</comment>
<evidence type="ECO:0000313" key="8">
    <source>
        <dbReference type="Ensembl" id="ENSCPBP00000028499.1"/>
    </source>
</evidence>
<dbReference type="Gene3D" id="1.10.1450.10">
    <property type="entry name" value="Tetraspanin"/>
    <property type="match status" value="1"/>
</dbReference>
<feature type="transmembrane region" description="Helical" evidence="7">
    <location>
        <begin position="115"/>
        <end position="134"/>
    </location>
</feature>
<dbReference type="InterPro" id="IPR018503">
    <property type="entry name" value="Tetraspanin_CS"/>
</dbReference>
<feature type="transmembrane region" description="Helical" evidence="7">
    <location>
        <begin position="146"/>
        <end position="167"/>
    </location>
</feature>
<dbReference type="PROSITE" id="PS00421">
    <property type="entry name" value="TM4_1"/>
    <property type="match status" value="1"/>
</dbReference>
<dbReference type="Pfam" id="PF00335">
    <property type="entry name" value="Tetraspanin"/>
    <property type="match status" value="1"/>
</dbReference>
<dbReference type="InterPro" id="IPR018499">
    <property type="entry name" value="Tetraspanin/Peripherin"/>
</dbReference>
<name>A0A8C3I7Z7_CHRPI</name>
<keyword evidence="3 7" id="KW-0812">Transmembrane</keyword>
<dbReference type="GO" id="GO:1900746">
    <property type="term" value="P:regulation of vascular endothelial growth factor signaling pathway"/>
    <property type="evidence" value="ECO:0007669"/>
    <property type="project" value="TreeGrafter"/>
</dbReference>
<reference evidence="8" key="2">
    <citation type="submission" date="2025-09" db="UniProtKB">
        <authorList>
            <consortium name="Ensembl"/>
        </authorList>
    </citation>
    <scope>IDENTIFICATION</scope>
</reference>
<dbReference type="Proteomes" id="UP000694380">
    <property type="component" value="Unplaced"/>
</dbReference>
<evidence type="ECO:0000313" key="9">
    <source>
        <dbReference type="Proteomes" id="UP000694380"/>
    </source>
</evidence>
<dbReference type="FunFam" id="1.10.1450.10:FF:000029">
    <property type="entry name" value="Tetraspanin"/>
    <property type="match status" value="1"/>
</dbReference>
<dbReference type="PANTHER" id="PTHR19282:SF456">
    <property type="entry name" value="CD63 MOLECULE"/>
    <property type="match status" value="1"/>
</dbReference>
<keyword evidence="4 7" id="KW-1133">Transmembrane helix</keyword>
<evidence type="ECO:0000256" key="2">
    <source>
        <dbReference type="ARBA" id="ARBA00006840"/>
    </source>
</evidence>
<gene>
    <name evidence="8" type="primary">LOC101953281</name>
</gene>
<dbReference type="AlphaFoldDB" id="A0A8C3I7Z7"/>
<evidence type="ECO:0000256" key="1">
    <source>
        <dbReference type="ARBA" id="ARBA00004141"/>
    </source>
</evidence>
<feature type="region of interest" description="Disordered" evidence="6">
    <location>
        <begin position="1"/>
        <end position="23"/>
    </location>
</feature>
<protein>
    <submittedName>
        <fullName evidence="8">Inositol polyphosphate-1-phosphatase</fullName>
    </submittedName>
</protein>
<sequence>MDTPLQDPLTPRPREMESHGPETRRLCCPEPPCLFQFPELRGHIGGEESNQFENSLAPGAMALEGGMKCVKFLVFFFNFLFWLCGIALIVIGVLVQLELNKTLIMSSPSASGAPIVIIVVGVVIFFVSFFGCCGASKENYCMVTTFAVLLTCIFLVEIAAAIAGYIFKDKVRTALQGGLEDAMKKYSKDELVAETMNELQKKYSCCGAHNYTDWFKYEPFKSNHSVPTSCCQANATLSTCNVNPTADTINVQGCAESIEAWLKKHIVIVAAVALGIAFFELLGIVFACCLMRGIRRGYEVM</sequence>
<reference evidence="8" key="1">
    <citation type="submission" date="2025-08" db="UniProtKB">
        <authorList>
            <consortium name="Ensembl"/>
        </authorList>
    </citation>
    <scope>IDENTIFICATION</scope>
</reference>
<feature type="compositionally biased region" description="Basic and acidic residues" evidence="6">
    <location>
        <begin position="12"/>
        <end position="23"/>
    </location>
</feature>
<dbReference type="InterPro" id="IPR008952">
    <property type="entry name" value="Tetraspanin_EC2_sf"/>
</dbReference>
<dbReference type="PANTHER" id="PTHR19282">
    <property type="entry name" value="TETRASPANIN"/>
    <property type="match status" value="1"/>
</dbReference>
<dbReference type="OMA" id="RSWDIMQ"/>
<proteinExistence type="inferred from homology"/>
<dbReference type="Ensembl" id="ENSCPBT00000033552.1">
    <property type="protein sequence ID" value="ENSCPBP00000028499.1"/>
    <property type="gene ID" value="ENSCPBG00000020129.1"/>
</dbReference>
<feature type="transmembrane region" description="Helical" evidence="7">
    <location>
        <begin position="72"/>
        <end position="95"/>
    </location>
</feature>
<dbReference type="GeneTree" id="ENSGT00940000156785"/>
<feature type="transmembrane region" description="Helical" evidence="7">
    <location>
        <begin position="266"/>
        <end position="291"/>
    </location>
</feature>
<evidence type="ECO:0000256" key="7">
    <source>
        <dbReference type="SAM" id="Phobius"/>
    </source>
</evidence>